<dbReference type="InterPro" id="IPR051113">
    <property type="entry name" value="Integrator_subunit6"/>
</dbReference>
<feature type="domain" description="VWFA" evidence="2">
    <location>
        <begin position="3"/>
        <end position="220"/>
    </location>
</feature>
<feature type="compositionally biased region" description="Acidic residues" evidence="1">
    <location>
        <begin position="796"/>
        <end position="806"/>
    </location>
</feature>
<dbReference type="Pfam" id="PF15300">
    <property type="entry name" value="INT_SG_DDX_CT_C"/>
    <property type="match status" value="1"/>
</dbReference>
<dbReference type="InterPro" id="IPR029307">
    <property type="entry name" value="INT_SG_DDX_CT_C"/>
</dbReference>
<dbReference type="CDD" id="cd00198">
    <property type="entry name" value="vWFA"/>
    <property type="match status" value="1"/>
</dbReference>
<dbReference type="OrthoDB" id="9449012at2759"/>
<protein>
    <submittedName>
        <fullName evidence="3">Integrator complex subunit 6-A</fullName>
    </submittedName>
</protein>
<dbReference type="EMBL" id="MTYJ01000063">
    <property type="protein sequence ID" value="OQV17222.1"/>
    <property type="molecule type" value="Genomic_DNA"/>
</dbReference>
<evidence type="ECO:0000256" key="1">
    <source>
        <dbReference type="SAM" id="MobiDB-lite"/>
    </source>
</evidence>
<dbReference type="PROSITE" id="PS50234">
    <property type="entry name" value="VWFA"/>
    <property type="match status" value="1"/>
</dbReference>
<feature type="compositionally biased region" description="Low complexity" evidence="1">
    <location>
        <begin position="718"/>
        <end position="737"/>
    </location>
</feature>
<dbReference type="Pfam" id="PF13519">
    <property type="entry name" value="VWA_2"/>
    <property type="match status" value="1"/>
</dbReference>
<evidence type="ECO:0000259" key="2">
    <source>
        <dbReference type="PROSITE" id="PS50234"/>
    </source>
</evidence>
<accession>A0A1W0WPV8</accession>
<reference evidence="4" key="1">
    <citation type="submission" date="2017-01" db="EMBL/GenBank/DDBJ databases">
        <title>Comparative genomics of anhydrobiosis in the tardigrade Hypsibius dujardini.</title>
        <authorList>
            <person name="Yoshida Y."/>
            <person name="Koutsovoulos G."/>
            <person name="Laetsch D."/>
            <person name="Stevens L."/>
            <person name="Kumar S."/>
            <person name="Horikawa D."/>
            <person name="Ishino K."/>
            <person name="Komine S."/>
            <person name="Tomita M."/>
            <person name="Blaxter M."/>
            <person name="Arakawa K."/>
        </authorList>
    </citation>
    <scope>NUCLEOTIDE SEQUENCE [LARGE SCALE GENOMIC DNA]</scope>
    <source>
        <strain evidence="4">Z151</strain>
    </source>
</reference>
<dbReference type="FunFam" id="3.40.50.410:FF:000010">
    <property type="entry name" value="Integrator complex subunit 6 like"/>
    <property type="match status" value="1"/>
</dbReference>
<feature type="region of interest" description="Disordered" evidence="1">
    <location>
        <begin position="785"/>
        <end position="806"/>
    </location>
</feature>
<feature type="region of interest" description="Disordered" evidence="1">
    <location>
        <begin position="613"/>
        <end position="753"/>
    </location>
</feature>
<sequence length="882" mass="98559">MTIILFIVDNSISMSQRSNAGTSFLDVAKKAVETFMKLRARDPAHRLDRIMLMTFDEPPTHLKVGWRESLMVFQNELKNMQPTAMSTGSQILSAAFELLNVNRLQSGIDTYGQGRNPFYLESSVIILLSDGHTFSTSQSELAITMSNKIAGLELTMEPYRWDQRLFSVVLRIPGVRSEEKLPTEELPRDSSVLEGFSYMTGGRSFVVESVKSIDAVMTKIADSMQNGVMIRLEPLEEAVFGGANIAVNRMLYLPRNPNKTHFTGHWPLPESFWPDMKSQSVLPPRNSHPVLKYRPSMEDVPQPPMIRDIPFPVDRYEIEHSALTEDLLEKSERFKHWEVFLDAEIPGREPIHQLCGYLSIQNRTESQPGGPDKVLTLNVLPIDYIRLFELFESFNRDQNSRSREWKAQFDAYISSIPPYMTSALRRFLVKTNLHSLIPESFDQCLSSELRNYVGRIKSQAKNIFENTIARPNEPFPVADAIPVIQRSTKPLERRNGSAAGEPPDISLKADFDAMLAKSVAERVDAEAAAFQIHLRTPLPMQQRAYITRHRNPFDVDREDLVCQLNNLKFSLLHPDRWKGSGEPDKHIPIGQMGNYQDYLKSAPKPLRDIGHWTLEDSQKPDRPMFGNPFQDPRKQKQRMASGGMGGMHVDEADVDNFSNTASAGGGGHRKRSLSESRGDLSGGPTSSLTGRVRSRSMSPAGLRSPVKRRPPSDGGGVNNINGAAANGSASTDTTSSTVRRLNMGSTGGGDAGTLEISALEPVGAYADLIMDEPAVILLSNGLEGKTNGVRRPRQADEEESEEAEDLFLDEGESDADVVRDFRQRALKTIKTPGRNFKPILDMINSINGNVSLKQTVIHHVIQEAGRFRRDSLITLLKETYAV</sequence>
<dbReference type="SUPFAM" id="SSF53300">
    <property type="entry name" value="vWA-like"/>
    <property type="match status" value="1"/>
</dbReference>
<gene>
    <name evidence="3" type="ORF">BV898_08620</name>
</gene>
<evidence type="ECO:0000313" key="3">
    <source>
        <dbReference type="EMBL" id="OQV17222.1"/>
    </source>
</evidence>
<dbReference type="InterPro" id="IPR036465">
    <property type="entry name" value="vWFA_dom_sf"/>
</dbReference>
<dbReference type="GO" id="GO:0034472">
    <property type="term" value="P:snRNA 3'-end processing"/>
    <property type="evidence" value="ECO:0007669"/>
    <property type="project" value="TreeGrafter"/>
</dbReference>
<dbReference type="PANTHER" id="PTHR12957:SF2">
    <property type="entry name" value="INTEGRATOR COMPLEX SUBUNIT 6"/>
    <property type="match status" value="1"/>
</dbReference>
<dbReference type="InterPro" id="IPR002035">
    <property type="entry name" value="VWF_A"/>
</dbReference>
<dbReference type="GO" id="GO:0032039">
    <property type="term" value="C:integrator complex"/>
    <property type="evidence" value="ECO:0007669"/>
    <property type="project" value="TreeGrafter"/>
</dbReference>
<name>A0A1W0WPV8_HYPEX</name>
<keyword evidence="4" id="KW-1185">Reference proteome</keyword>
<evidence type="ECO:0000313" key="4">
    <source>
        <dbReference type="Proteomes" id="UP000192578"/>
    </source>
</evidence>
<dbReference type="Gene3D" id="3.40.50.410">
    <property type="entry name" value="von Willebrand factor, type A domain"/>
    <property type="match status" value="1"/>
</dbReference>
<dbReference type="AlphaFoldDB" id="A0A1W0WPV8"/>
<comment type="caution">
    <text evidence="3">The sequence shown here is derived from an EMBL/GenBank/DDBJ whole genome shotgun (WGS) entry which is preliminary data.</text>
</comment>
<dbReference type="Proteomes" id="UP000192578">
    <property type="component" value="Unassembled WGS sequence"/>
</dbReference>
<feature type="compositionally biased region" description="Basic and acidic residues" evidence="1">
    <location>
        <begin position="613"/>
        <end position="622"/>
    </location>
</feature>
<dbReference type="Pfam" id="PF25462">
    <property type="entry name" value="Beta-barrel_INTS6"/>
    <property type="match status" value="1"/>
</dbReference>
<proteinExistence type="predicted"/>
<dbReference type="InterPro" id="IPR057413">
    <property type="entry name" value="Beta-barrel_INTS6"/>
</dbReference>
<organism evidence="3 4">
    <name type="scientific">Hypsibius exemplaris</name>
    <name type="common">Freshwater tardigrade</name>
    <dbReference type="NCBI Taxonomy" id="2072580"/>
    <lineage>
        <taxon>Eukaryota</taxon>
        <taxon>Metazoa</taxon>
        <taxon>Ecdysozoa</taxon>
        <taxon>Tardigrada</taxon>
        <taxon>Eutardigrada</taxon>
        <taxon>Parachela</taxon>
        <taxon>Hypsibioidea</taxon>
        <taxon>Hypsibiidae</taxon>
        <taxon>Hypsibius</taxon>
    </lineage>
</organism>
<dbReference type="PANTHER" id="PTHR12957">
    <property type="entry name" value="DEAD/H BOX POLYPEPTIDE 26/DICE1-RELATED"/>
    <property type="match status" value="1"/>
</dbReference>